<dbReference type="InterPro" id="IPR014756">
    <property type="entry name" value="Ig_E-set"/>
</dbReference>
<evidence type="ECO:0000313" key="3">
    <source>
        <dbReference type="EMBL" id="PIL37731.1"/>
    </source>
</evidence>
<dbReference type="OrthoDB" id="2750489at2759"/>
<dbReference type="GO" id="GO:0015031">
    <property type="term" value="P:protein transport"/>
    <property type="evidence" value="ECO:0007669"/>
    <property type="project" value="TreeGrafter"/>
</dbReference>
<evidence type="ECO:0000313" key="4">
    <source>
        <dbReference type="Proteomes" id="UP000230002"/>
    </source>
</evidence>
<feature type="compositionally biased region" description="Basic and acidic residues" evidence="1">
    <location>
        <begin position="374"/>
        <end position="384"/>
    </location>
</feature>
<dbReference type="PANTHER" id="PTHR11188">
    <property type="entry name" value="ARRESTIN DOMAIN CONTAINING PROTEIN"/>
    <property type="match status" value="1"/>
</dbReference>
<feature type="region of interest" description="Disordered" evidence="1">
    <location>
        <begin position="371"/>
        <end position="441"/>
    </location>
</feature>
<sequence length="441" mass="48624">MTAPQSSASASSALTVVIPPTVHCGGGYVEGQVLLNFRQLLEENIDEVCVQLSGNIHTRLRKNKRIYEEKHQFLSSVFSVWTRGSAYPQPGTDILRLPFRFPLPDGLPPSFHFRAWDVTSSVLYAIDTTGVRRGKFKANRKVHMPIMVLPKDDVGVGVRMGLGEGAGPGSYTRWKNVWAEEKIRKGFWGEHATARVMVSIPDVPVLPLFTPLPFLITVTTMTAPMTRAKALSHPTDKPIFPTPPQKHSDIDFRLYRNLVLHPEGFCWTTDEVVACFFGAGKVAQDVVADVEVAEKEWHPEPEQTASGRGGETGRWLQRASFSSKFTLNVPPTFSAPTIVVNYYLSLKVPFPGMGNDILLKVPVTITSGINEPWLKPDPKPDPKPQPDTQDLSPSPSQPQPKPEPPSEAGAVDVDDGTRSDAPVSGFDFRRYSSTHDLSLPP</sequence>
<dbReference type="PANTHER" id="PTHR11188:SF17">
    <property type="entry name" value="FI21816P1"/>
    <property type="match status" value="1"/>
</dbReference>
<protein>
    <recommendedName>
        <fullName evidence="2">Arrestin-like N-terminal domain-containing protein</fullName>
    </recommendedName>
</protein>
<proteinExistence type="predicted"/>
<name>A0A2G8SVE1_9APHY</name>
<evidence type="ECO:0000256" key="1">
    <source>
        <dbReference type="SAM" id="MobiDB-lite"/>
    </source>
</evidence>
<evidence type="ECO:0000259" key="2">
    <source>
        <dbReference type="Pfam" id="PF00339"/>
    </source>
</evidence>
<dbReference type="EMBL" id="AYKW01000001">
    <property type="protein sequence ID" value="PIL37731.1"/>
    <property type="molecule type" value="Genomic_DNA"/>
</dbReference>
<comment type="caution">
    <text evidence="3">The sequence shown here is derived from an EMBL/GenBank/DDBJ whole genome shotgun (WGS) entry which is preliminary data.</text>
</comment>
<dbReference type="Gene3D" id="2.60.40.640">
    <property type="match status" value="1"/>
</dbReference>
<dbReference type="Proteomes" id="UP000230002">
    <property type="component" value="Unassembled WGS sequence"/>
</dbReference>
<dbReference type="InterPro" id="IPR050357">
    <property type="entry name" value="Arrestin_domain-protein"/>
</dbReference>
<keyword evidence="4" id="KW-1185">Reference proteome</keyword>
<accession>A0A2G8SVE1</accession>
<gene>
    <name evidence="3" type="ORF">GSI_01425</name>
</gene>
<dbReference type="STRING" id="1077348.A0A2G8SVE1"/>
<organism evidence="3 4">
    <name type="scientific">Ganoderma sinense ZZ0214-1</name>
    <dbReference type="NCBI Taxonomy" id="1077348"/>
    <lineage>
        <taxon>Eukaryota</taxon>
        <taxon>Fungi</taxon>
        <taxon>Dikarya</taxon>
        <taxon>Basidiomycota</taxon>
        <taxon>Agaricomycotina</taxon>
        <taxon>Agaricomycetes</taxon>
        <taxon>Polyporales</taxon>
        <taxon>Polyporaceae</taxon>
        <taxon>Ganoderma</taxon>
    </lineage>
</organism>
<dbReference type="AlphaFoldDB" id="A0A2G8SVE1"/>
<dbReference type="GO" id="GO:0005737">
    <property type="term" value="C:cytoplasm"/>
    <property type="evidence" value="ECO:0007669"/>
    <property type="project" value="TreeGrafter"/>
</dbReference>
<dbReference type="InterPro" id="IPR011021">
    <property type="entry name" value="Arrestin-like_N"/>
</dbReference>
<reference evidence="3 4" key="1">
    <citation type="journal article" date="2015" name="Sci. Rep.">
        <title>Chromosome-level genome map provides insights into diverse defense mechanisms in the medicinal fungus Ganoderma sinense.</title>
        <authorList>
            <person name="Zhu Y."/>
            <person name="Xu J."/>
            <person name="Sun C."/>
            <person name="Zhou S."/>
            <person name="Xu H."/>
            <person name="Nelson D.R."/>
            <person name="Qian J."/>
            <person name="Song J."/>
            <person name="Luo H."/>
            <person name="Xiang L."/>
            <person name="Li Y."/>
            <person name="Xu Z."/>
            <person name="Ji A."/>
            <person name="Wang L."/>
            <person name="Lu S."/>
            <person name="Hayward A."/>
            <person name="Sun W."/>
            <person name="Li X."/>
            <person name="Schwartz D.C."/>
            <person name="Wang Y."/>
            <person name="Chen S."/>
        </authorList>
    </citation>
    <scope>NUCLEOTIDE SEQUENCE [LARGE SCALE GENOMIC DNA]</scope>
    <source>
        <strain evidence="3 4">ZZ0214-1</strain>
    </source>
</reference>
<dbReference type="Pfam" id="PF00339">
    <property type="entry name" value="Arrestin_N"/>
    <property type="match status" value="1"/>
</dbReference>
<dbReference type="SUPFAM" id="SSF81296">
    <property type="entry name" value="E set domains"/>
    <property type="match status" value="1"/>
</dbReference>
<feature type="compositionally biased region" description="Pro residues" evidence="1">
    <location>
        <begin position="395"/>
        <end position="405"/>
    </location>
</feature>
<dbReference type="InterPro" id="IPR014752">
    <property type="entry name" value="Arrestin-like_C"/>
</dbReference>
<feature type="domain" description="Arrestin-like N-terminal" evidence="2">
    <location>
        <begin position="22"/>
        <end position="153"/>
    </location>
</feature>